<keyword evidence="1" id="KW-0472">Membrane</keyword>
<name>A0A0L6CF75_9MICO</name>
<organism evidence="2 3">
    <name type="scientific">Luteipulveratus halotolerans</name>
    <dbReference type="NCBI Taxonomy" id="1631356"/>
    <lineage>
        <taxon>Bacteria</taxon>
        <taxon>Bacillati</taxon>
        <taxon>Actinomycetota</taxon>
        <taxon>Actinomycetes</taxon>
        <taxon>Micrococcales</taxon>
        <taxon>Dermacoccaceae</taxon>
        <taxon>Luteipulveratus</taxon>
    </lineage>
</organism>
<evidence type="ECO:0000313" key="3">
    <source>
        <dbReference type="Proteomes" id="UP000037397"/>
    </source>
</evidence>
<gene>
    <name evidence="2" type="ORF">VV01_01845</name>
</gene>
<sequence length="64" mass="7483">MSDLWSSLWPYLAALLPTLGLLYLFYLVMKHIMEGDRRERIAHAQWEADQDSVNNSSRKNTLSE</sequence>
<dbReference type="EMBL" id="LAIR01000002">
    <property type="protein sequence ID" value="KNX36173.1"/>
    <property type="molecule type" value="Genomic_DNA"/>
</dbReference>
<proteinExistence type="predicted"/>
<comment type="caution">
    <text evidence="2">The sequence shown here is derived from an EMBL/GenBank/DDBJ whole genome shotgun (WGS) entry which is preliminary data.</text>
</comment>
<evidence type="ECO:0000256" key="1">
    <source>
        <dbReference type="SAM" id="Phobius"/>
    </source>
</evidence>
<dbReference type="STRING" id="1631356.VV01_01845"/>
<evidence type="ECO:0000313" key="2">
    <source>
        <dbReference type="EMBL" id="KNX36173.1"/>
    </source>
</evidence>
<reference evidence="3" key="1">
    <citation type="submission" date="2015-03" db="EMBL/GenBank/DDBJ databases">
        <title>Luteipulveratus halotolerans sp. nov., a novel actinobacterium (Dermacoccaceae) from Sarawak, Malaysia.</title>
        <authorList>
            <person name="Juboi H."/>
            <person name="Basik A."/>
            <person name="Shamsul S.S."/>
            <person name="Arnold P."/>
            <person name="Schmitt E.K."/>
            <person name="Sanglier J.-J."/>
            <person name="Yeo T."/>
        </authorList>
    </citation>
    <scope>NUCLEOTIDE SEQUENCE [LARGE SCALE GENOMIC DNA]</scope>
    <source>
        <strain evidence="3">C296001</strain>
    </source>
</reference>
<accession>A0A0L6CF75</accession>
<feature type="transmembrane region" description="Helical" evidence="1">
    <location>
        <begin position="6"/>
        <end position="28"/>
    </location>
</feature>
<keyword evidence="1" id="KW-1133">Transmembrane helix</keyword>
<keyword evidence="3" id="KW-1185">Reference proteome</keyword>
<dbReference type="RefSeq" id="WP_050668397.1">
    <property type="nucleotide sequence ID" value="NZ_LAIR01000002.1"/>
</dbReference>
<dbReference type="Proteomes" id="UP000037397">
    <property type="component" value="Unassembled WGS sequence"/>
</dbReference>
<keyword evidence="1" id="KW-0812">Transmembrane</keyword>
<dbReference type="OrthoDB" id="4807612at2"/>
<protein>
    <submittedName>
        <fullName evidence="2">Uncharacterized protein</fullName>
    </submittedName>
</protein>
<dbReference type="AlphaFoldDB" id="A0A0L6CF75"/>